<comment type="caution">
    <text evidence="7">The sequence shown here is derived from an EMBL/GenBank/DDBJ whole genome shotgun (WGS) entry which is preliminary data.</text>
</comment>
<dbReference type="EMBL" id="JAGIOC010000001">
    <property type="protein sequence ID" value="MBP2409041.1"/>
    <property type="molecule type" value="Genomic_DNA"/>
</dbReference>
<evidence type="ECO:0000259" key="6">
    <source>
        <dbReference type="Pfam" id="PF16889"/>
    </source>
</evidence>
<evidence type="ECO:0000313" key="8">
    <source>
        <dbReference type="Proteomes" id="UP000698222"/>
    </source>
</evidence>
<accession>A0ABS4YJS5</accession>
<evidence type="ECO:0000313" key="7">
    <source>
        <dbReference type="EMBL" id="MBP2409041.1"/>
    </source>
</evidence>
<keyword evidence="8" id="KW-1185">Reference proteome</keyword>
<dbReference type="Pfam" id="PF07940">
    <property type="entry name" value="Hepar_II_III_C"/>
    <property type="match status" value="1"/>
</dbReference>
<keyword evidence="4" id="KW-0456">Lyase</keyword>
<evidence type="ECO:0000256" key="1">
    <source>
        <dbReference type="ARBA" id="ARBA00004418"/>
    </source>
</evidence>
<dbReference type="Gene3D" id="1.50.10.100">
    <property type="entry name" value="Chondroitin AC/alginate lyase"/>
    <property type="match status" value="1"/>
</dbReference>
<feature type="domain" description="Heparin-sulfate lyase N-terminal" evidence="6">
    <location>
        <begin position="49"/>
        <end position="270"/>
    </location>
</feature>
<evidence type="ECO:0000259" key="5">
    <source>
        <dbReference type="Pfam" id="PF07940"/>
    </source>
</evidence>
<evidence type="ECO:0008006" key="9">
    <source>
        <dbReference type="Google" id="ProtNLM"/>
    </source>
</evidence>
<organism evidence="7 8">
    <name type="scientific">Brachybacterium fresconis</name>
    <dbReference type="NCBI Taxonomy" id="173363"/>
    <lineage>
        <taxon>Bacteria</taxon>
        <taxon>Bacillati</taxon>
        <taxon>Actinomycetota</taxon>
        <taxon>Actinomycetes</taxon>
        <taxon>Micrococcales</taxon>
        <taxon>Dermabacteraceae</taxon>
        <taxon>Brachybacterium</taxon>
    </lineage>
</organism>
<evidence type="ECO:0000256" key="3">
    <source>
        <dbReference type="ARBA" id="ARBA00022764"/>
    </source>
</evidence>
<gene>
    <name evidence="7" type="ORF">JOF44_001944</name>
</gene>
<name>A0ABS4YJS5_9MICO</name>
<dbReference type="PANTHER" id="PTHR39210:SF1">
    <property type="entry name" value="HEPARIN-SULFATE LYASE"/>
    <property type="match status" value="1"/>
</dbReference>
<evidence type="ECO:0000256" key="4">
    <source>
        <dbReference type="ARBA" id="ARBA00023239"/>
    </source>
</evidence>
<dbReference type="InterPro" id="IPR031680">
    <property type="entry name" value="Hepar_II_III_N"/>
</dbReference>
<keyword evidence="3" id="KW-0574">Periplasm</keyword>
<evidence type="ECO:0000256" key="2">
    <source>
        <dbReference type="ARBA" id="ARBA00022729"/>
    </source>
</evidence>
<proteinExistence type="predicted"/>
<dbReference type="InterPro" id="IPR008929">
    <property type="entry name" value="Chondroitin_lyas"/>
</dbReference>
<dbReference type="Gene3D" id="2.70.98.70">
    <property type="match status" value="1"/>
</dbReference>
<comment type="subcellular location">
    <subcellularLocation>
        <location evidence="1">Periplasm</location>
    </subcellularLocation>
</comment>
<dbReference type="SUPFAM" id="SSF48230">
    <property type="entry name" value="Chondroitin AC/alginate lyase"/>
    <property type="match status" value="1"/>
</dbReference>
<dbReference type="Pfam" id="PF16889">
    <property type="entry name" value="Hepar_II_III_N"/>
    <property type="match status" value="1"/>
</dbReference>
<dbReference type="InterPro" id="IPR012480">
    <property type="entry name" value="Hepar_II_III_C"/>
</dbReference>
<reference evidence="7 8" key="1">
    <citation type="submission" date="2021-03" db="EMBL/GenBank/DDBJ databases">
        <title>Sequencing the genomes of 1000 actinobacteria strains.</title>
        <authorList>
            <person name="Klenk H.-P."/>
        </authorList>
    </citation>
    <scope>NUCLEOTIDE SEQUENCE [LARGE SCALE GENOMIC DNA]</scope>
    <source>
        <strain evidence="7 8">DSM 14564</strain>
    </source>
</reference>
<dbReference type="RefSeq" id="WP_209890377.1">
    <property type="nucleotide sequence ID" value="NZ_BAAAJV010000018.1"/>
</dbReference>
<protein>
    <recommendedName>
        <fullName evidence="9">Heparin-sulfate lyase N-terminal domain-containing protein</fullName>
    </recommendedName>
</protein>
<dbReference type="Proteomes" id="UP000698222">
    <property type="component" value="Unassembled WGS sequence"/>
</dbReference>
<dbReference type="PANTHER" id="PTHR39210">
    <property type="entry name" value="HEPARIN-SULFATE LYASE"/>
    <property type="match status" value="1"/>
</dbReference>
<keyword evidence="2" id="KW-0732">Signal</keyword>
<feature type="domain" description="Heparinase II/III-like C-terminal" evidence="5">
    <location>
        <begin position="297"/>
        <end position="482"/>
    </location>
</feature>
<sequence>MVVQPSDLDHGVADRQAFGISYAKPDNQVDQLEIYKGGGLRLPPHPVWHGDRTDWAADPFGDRNWQFQHQTLRWLNPLRWAACEGDENARNEWIKVVQHWAERNVPASRASSIFSWKDMADGNRAIQLSLGAQLVGSSDNWFVDLLKYHRDWLLDESHIVGKNHGLHQHVGLLVVSATLRDTGALETAVTRMRRQFMTTFDDQGCNDEGSTVYHQLNLLWWTQAWKRAELEGHEPPEDIQKRLASGALALAHMTLPNGQIPQIGDSSRSRVSSDISGETEFLSSGGIRGCKPSATTLVLDGGYVMSRSGWGESRPLDQESHMLIRHGVHVNAHAHQDRGSLHIYAAGTRWLTDSGFHSYQKKDATRTYLASREAHNVALLKNTHHDARLPVELVSRSVTSSAHDFTLLDHGYPEANVRRRVVYLPGPDCWIVSDSAESNSKMPIVQHWQVEPGIKVRFRDRAFRLFGPKTSLTMTWLGSGAKLRAIEAADERVDAWVGVKWKTLKPGVRLTAESNSSASRLTTLIAPNAPQPLGIIDSRVTMTGDLALDLSRGESVWKIRSTRDGVSVDGA</sequence>